<keyword evidence="7" id="KW-0472">Membrane</keyword>
<keyword evidence="3" id="KW-0479">Metal-binding</keyword>
<dbReference type="InterPro" id="IPR051684">
    <property type="entry name" value="Electron_Trans/Redox"/>
</dbReference>
<gene>
    <name evidence="9" type="ORF">SAMN05444158_2307</name>
</gene>
<dbReference type="InterPro" id="IPR009051">
    <property type="entry name" value="Helical_ferredxn"/>
</dbReference>
<dbReference type="GO" id="GO:0046872">
    <property type="term" value="F:metal ion binding"/>
    <property type="evidence" value="ECO:0007669"/>
    <property type="project" value="UniProtKB-KW"/>
</dbReference>
<reference evidence="10" key="1">
    <citation type="submission" date="2016-10" db="EMBL/GenBank/DDBJ databases">
        <authorList>
            <person name="Varghese N."/>
            <person name="Submissions S."/>
        </authorList>
    </citation>
    <scope>NUCLEOTIDE SEQUENCE [LARGE SCALE GENOMIC DNA]</scope>
    <source>
        <strain evidence="10">GAS369</strain>
    </source>
</reference>
<evidence type="ECO:0000256" key="2">
    <source>
        <dbReference type="ARBA" id="ARBA00022485"/>
    </source>
</evidence>
<keyword evidence="5" id="KW-0408">Iron</keyword>
<dbReference type="AlphaFoldDB" id="A0A1H1SX64"/>
<dbReference type="EMBL" id="LT629750">
    <property type="protein sequence ID" value="SDS51989.1"/>
    <property type="molecule type" value="Genomic_DNA"/>
</dbReference>
<evidence type="ECO:0000256" key="1">
    <source>
        <dbReference type="ARBA" id="ARBA00022448"/>
    </source>
</evidence>
<proteinExistence type="predicted"/>
<dbReference type="InterPro" id="IPR013783">
    <property type="entry name" value="Ig-like_fold"/>
</dbReference>
<feature type="transmembrane region" description="Helical" evidence="7">
    <location>
        <begin position="89"/>
        <end position="106"/>
    </location>
</feature>
<dbReference type="InterPro" id="IPR017896">
    <property type="entry name" value="4Fe4S_Fe-S-bd"/>
</dbReference>
<dbReference type="Pfam" id="PF12801">
    <property type="entry name" value="Fer4_5"/>
    <property type="match status" value="1"/>
</dbReference>
<dbReference type="InterPro" id="IPR032879">
    <property type="entry name" value="FixG_C"/>
</dbReference>
<keyword evidence="4" id="KW-0249">Electron transport</keyword>
<dbReference type="PANTHER" id="PTHR30176">
    <property type="entry name" value="FERREDOXIN-TYPE PROTEIN NAPH"/>
    <property type="match status" value="1"/>
</dbReference>
<sequence>MNKSVTPIELQFDDDGPLYVARKKVYPQSVTGTFRRIKWGLMAFCLGIYYLLPFVRWNRGLGAPNQAVLVDLPNSRFYFFFIELWPQEVYYFTGLLIIAAITLFLMNSVGGRIWCGYLCPQTVWTDLFYAVERLVEGDRRERMRKDAAPAKHRLRRLGEIALKHSLWLLIAWWTGGAWVLYFNDAPTLVKQLVTFQAPMLAYIWIAILTATTYVLAGFMREQVCVYMCPWPRIQAALTDEWALNVTYKYDRGEKRTSLKKANELRALGEAVGDCVDCYQCVAVCPTGIDIRDGAQLGCIQCGLCIDACDAVMKKIGRETRLIGYDNDINIRRREAGEPPIYRVVRPRTIIYSAMIAAVGALMLYALLTRTLLDVNVLHDRNPVAVRLSDGSIRNAYTVRLLNKRGFDRVVAIDIDGPSNATVHVVGADSVTPDRPMIILGRDQTTELRLLVTARPEDNSGKSIPVTFHVTDIGLGEVASATDNFVSP</sequence>
<keyword evidence="7" id="KW-1133">Transmembrane helix</keyword>
<keyword evidence="10" id="KW-1185">Reference proteome</keyword>
<keyword evidence="7" id="KW-0812">Transmembrane</keyword>
<evidence type="ECO:0000259" key="8">
    <source>
        <dbReference type="PROSITE" id="PS51379"/>
    </source>
</evidence>
<evidence type="ECO:0000256" key="3">
    <source>
        <dbReference type="ARBA" id="ARBA00022723"/>
    </source>
</evidence>
<keyword evidence="2" id="KW-0004">4Fe-4S</keyword>
<feature type="transmembrane region" description="Helical" evidence="7">
    <location>
        <begin position="349"/>
        <end position="367"/>
    </location>
</feature>
<dbReference type="InterPro" id="IPR014116">
    <property type="entry name" value="Cyt_c_oxidase_cbb3_FixG"/>
</dbReference>
<dbReference type="Pfam" id="PF11614">
    <property type="entry name" value="FixG_C"/>
    <property type="match status" value="1"/>
</dbReference>
<keyword evidence="1" id="KW-0813">Transport</keyword>
<dbReference type="Pfam" id="PF13746">
    <property type="entry name" value="Fer4_18"/>
    <property type="match status" value="1"/>
</dbReference>
<dbReference type="PROSITE" id="PS51379">
    <property type="entry name" value="4FE4S_FER_2"/>
    <property type="match status" value="1"/>
</dbReference>
<dbReference type="InterPro" id="IPR017900">
    <property type="entry name" value="4Fe4S_Fe_S_CS"/>
</dbReference>
<dbReference type="Gene3D" id="1.10.1060.10">
    <property type="entry name" value="Alpha-helical ferredoxin"/>
    <property type="match status" value="1"/>
</dbReference>
<feature type="transmembrane region" description="Helical" evidence="7">
    <location>
        <begin position="201"/>
        <end position="219"/>
    </location>
</feature>
<accession>A0A1H1SX64</accession>
<dbReference type="GO" id="GO:0005886">
    <property type="term" value="C:plasma membrane"/>
    <property type="evidence" value="ECO:0007669"/>
    <property type="project" value="TreeGrafter"/>
</dbReference>
<evidence type="ECO:0000313" key="9">
    <source>
        <dbReference type="EMBL" id="SDS51989.1"/>
    </source>
</evidence>
<feature type="domain" description="4Fe-4S ferredoxin-type" evidence="8">
    <location>
        <begin position="264"/>
        <end position="293"/>
    </location>
</feature>
<dbReference type="GO" id="GO:0051539">
    <property type="term" value="F:4 iron, 4 sulfur cluster binding"/>
    <property type="evidence" value="ECO:0007669"/>
    <property type="project" value="UniProtKB-KW"/>
</dbReference>
<dbReference type="RefSeq" id="WP_146687311.1">
    <property type="nucleotide sequence ID" value="NZ_LT629750.1"/>
</dbReference>
<organism evidence="9 10">
    <name type="scientific">Bradyrhizobium canariense</name>
    <dbReference type="NCBI Taxonomy" id="255045"/>
    <lineage>
        <taxon>Bacteria</taxon>
        <taxon>Pseudomonadati</taxon>
        <taxon>Pseudomonadota</taxon>
        <taxon>Alphaproteobacteria</taxon>
        <taxon>Hyphomicrobiales</taxon>
        <taxon>Nitrobacteraceae</taxon>
        <taxon>Bradyrhizobium</taxon>
    </lineage>
</organism>
<dbReference type="Gene3D" id="2.60.40.10">
    <property type="entry name" value="Immunoglobulins"/>
    <property type="match status" value="1"/>
</dbReference>
<dbReference type="Proteomes" id="UP000243904">
    <property type="component" value="Chromosome I"/>
</dbReference>
<evidence type="ECO:0000256" key="5">
    <source>
        <dbReference type="ARBA" id="ARBA00023004"/>
    </source>
</evidence>
<keyword evidence="6" id="KW-0411">Iron-sulfur</keyword>
<feature type="transmembrane region" description="Helical" evidence="7">
    <location>
        <begin position="160"/>
        <end position="181"/>
    </location>
</feature>
<protein>
    <submittedName>
        <fullName evidence="9">Cytochrome c oxidase accessory protein FixG</fullName>
    </submittedName>
</protein>
<dbReference type="PROSITE" id="PS00198">
    <property type="entry name" value="4FE4S_FER_1"/>
    <property type="match status" value="1"/>
</dbReference>
<name>A0A1H1SX64_9BRAD</name>
<evidence type="ECO:0000256" key="7">
    <source>
        <dbReference type="SAM" id="Phobius"/>
    </source>
</evidence>
<evidence type="ECO:0000313" key="10">
    <source>
        <dbReference type="Proteomes" id="UP000243904"/>
    </source>
</evidence>
<dbReference type="PANTHER" id="PTHR30176:SF3">
    <property type="entry name" value="FERREDOXIN-TYPE PROTEIN NAPH"/>
    <property type="match status" value="1"/>
</dbReference>
<evidence type="ECO:0000256" key="6">
    <source>
        <dbReference type="ARBA" id="ARBA00023014"/>
    </source>
</evidence>
<feature type="transmembrane region" description="Helical" evidence="7">
    <location>
        <begin position="39"/>
        <end position="57"/>
    </location>
</feature>
<evidence type="ECO:0000256" key="4">
    <source>
        <dbReference type="ARBA" id="ARBA00022982"/>
    </source>
</evidence>
<dbReference type="NCBIfam" id="TIGR02745">
    <property type="entry name" value="ccoG_rdxA_fixG"/>
    <property type="match status" value="1"/>
</dbReference>
<dbReference type="SUPFAM" id="SSF54862">
    <property type="entry name" value="4Fe-4S ferredoxins"/>
    <property type="match status" value="1"/>
</dbReference>